<dbReference type="EMBL" id="BARS01028940">
    <property type="protein sequence ID" value="GAF99985.1"/>
    <property type="molecule type" value="Genomic_DNA"/>
</dbReference>
<proteinExistence type="predicted"/>
<feature type="non-terminal residue" evidence="1">
    <location>
        <position position="35"/>
    </location>
</feature>
<dbReference type="AlphaFoldDB" id="X0VHJ6"/>
<gene>
    <name evidence="1" type="ORF">S01H1_45303</name>
</gene>
<reference evidence="1" key="1">
    <citation type="journal article" date="2014" name="Front. Microbiol.">
        <title>High frequency of phylogenetically diverse reductive dehalogenase-homologous genes in deep subseafloor sedimentary metagenomes.</title>
        <authorList>
            <person name="Kawai M."/>
            <person name="Futagami T."/>
            <person name="Toyoda A."/>
            <person name="Takaki Y."/>
            <person name="Nishi S."/>
            <person name="Hori S."/>
            <person name="Arai W."/>
            <person name="Tsubouchi T."/>
            <person name="Morono Y."/>
            <person name="Uchiyama I."/>
            <person name="Ito T."/>
            <person name="Fujiyama A."/>
            <person name="Inagaki F."/>
            <person name="Takami H."/>
        </authorList>
    </citation>
    <scope>NUCLEOTIDE SEQUENCE</scope>
    <source>
        <strain evidence="1">Expedition CK06-06</strain>
    </source>
</reference>
<name>X0VHJ6_9ZZZZ</name>
<evidence type="ECO:0000313" key="1">
    <source>
        <dbReference type="EMBL" id="GAF99985.1"/>
    </source>
</evidence>
<protein>
    <submittedName>
        <fullName evidence="1">Uncharacterized protein</fullName>
    </submittedName>
</protein>
<sequence>MNDKSIKSSEWNIIRRCAEGDSDSFKELYDMYKDR</sequence>
<comment type="caution">
    <text evidence="1">The sequence shown here is derived from an EMBL/GenBank/DDBJ whole genome shotgun (WGS) entry which is preliminary data.</text>
</comment>
<accession>X0VHJ6</accession>
<organism evidence="1">
    <name type="scientific">marine sediment metagenome</name>
    <dbReference type="NCBI Taxonomy" id="412755"/>
    <lineage>
        <taxon>unclassified sequences</taxon>
        <taxon>metagenomes</taxon>
        <taxon>ecological metagenomes</taxon>
    </lineage>
</organism>